<accession>A0ABR3ESI6</accession>
<keyword evidence="2" id="KW-1185">Reference proteome</keyword>
<evidence type="ECO:0000313" key="2">
    <source>
        <dbReference type="Proteomes" id="UP001465976"/>
    </source>
</evidence>
<comment type="caution">
    <text evidence="1">The sequence shown here is derived from an EMBL/GenBank/DDBJ whole genome shotgun (WGS) entry which is preliminary data.</text>
</comment>
<organism evidence="1 2">
    <name type="scientific">Marasmius crinis-equi</name>
    <dbReference type="NCBI Taxonomy" id="585013"/>
    <lineage>
        <taxon>Eukaryota</taxon>
        <taxon>Fungi</taxon>
        <taxon>Dikarya</taxon>
        <taxon>Basidiomycota</taxon>
        <taxon>Agaricomycotina</taxon>
        <taxon>Agaricomycetes</taxon>
        <taxon>Agaricomycetidae</taxon>
        <taxon>Agaricales</taxon>
        <taxon>Marasmiineae</taxon>
        <taxon>Marasmiaceae</taxon>
        <taxon>Marasmius</taxon>
    </lineage>
</organism>
<protein>
    <submittedName>
        <fullName evidence="1">Uncharacterized protein</fullName>
    </submittedName>
</protein>
<gene>
    <name evidence="1" type="ORF">V5O48_016206</name>
</gene>
<proteinExistence type="predicted"/>
<dbReference type="Proteomes" id="UP001465976">
    <property type="component" value="Unassembled WGS sequence"/>
</dbReference>
<reference evidence="1 2" key="1">
    <citation type="submission" date="2024-02" db="EMBL/GenBank/DDBJ databases">
        <title>A draft genome for the cacao thread blight pathogen Marasmius crinis-equi.</title>
        <authorList>
            <person name="Cohen S.P."/>
            <person name="Baruah I.K."/>
            <person name="Amoako-Attah I."/>
            <person name="Bukari Y."/>
            <person name="Meinhardt L.W."/>
            <person name="Bailey B.A."/>
        </authorList>
    </citation>
    <scope>NUCLEOTIDE SEQUENCE [LARGE SCALE GENOMIC DNA]</scope>
    <source>
        <strain evidence="1 2">GH-76</strain>
    </source>
</reference>
<name>A0ABR3ESI6_9AGAR</name>
<feature type="non-terminal residue" evidence="1">
    <location>
        <position position="101"/>
    </location>
</feature>
<dbReference type="EMBL" id="JBAHYK010002113">
    <property type="protein sequence ID" value="KAL0565811.1"/>
    <property type="molecule type" value="Genomic_DNA"/>
</dbReference>
<sequence length="101" mass="12083">MDRAFAPAFQAWWWNIAPDWKRTEGEDAMLLREVGDWTELYEQSTGPNRMSSVMAALAWWLDAIQQLPVGGPRERQFKQREKDEWMEMADDVLWLYEEMLQ</sequence>
<evidence type="ECO:0000313" key="1">
    <source>
        <dbReference type="EMBL" id="KAL0565811.1"/>
    </source>
</evidence>